<dbReference type="Proteomes" id="UP000285190">
    <property type="component" value="Unassembled WGS sequence"/>
</dbReference>
<evidence type="ECO:0000256" key="1">
    <source>
        <dbReference type="SAM" id="SignalP"/>
    </source>
</evidence>
<feature type="signal peptide" evidence="1">
    <location>
        <begin position="1"/>
        <end position="22"/>
    </location>
</feature>
<evidence type="ECO:0008006" key="4">
    <source>
        <dbReference type="Google" id="ProtNLM"/>
    </source>
</evidence>
<name>A0A418X1Y8_9BURK</name>
<evidence type="ECO:0000313" key="3">
    <source>
        <dbReference type="Proteomes" id="UP000285190"/>
    </source>
</evidence>
<gene>
    <name evidence="2" type="ORF">D3870_10970</name>
</gene>
<dbReference type="PROSITE" id="PS51257">
    <property type="entry name" value="PROKAR_LIPOPROTEIN"/>
    <property type="match status" value="1"/>
</dbReference>
<dbReference type="EMBL" id="QYUN01000002">
    <property type="protein sequence ID" value="RJG06464.1"/>
    <property type="molecule type" value="Genomic_DNA"/>
</dbReference>
<proteinExistence type="predicted"/>
<comment type="caution">
    <text evidence="2">The sequence shown here is derived from an EMBL/GenBank/DDBJ whole genome shotgun (WGS) entry which is preliminary data.</text>
</comment>
<dbReference type="AlphaFoldDB" id="A0A418X1Y8"/>
<reference evidence="2 3" key="1">
    <citation type="submission" date="2018-09" db="EMBL/GenBank/DDBJ databases">
        <authorList>
            <person name="Zhu H."/>
        </authorList>
    </citation>
    <scope>NUCLEOTIDE SEQUENCE [LARGE SCALE GENOMIC DNA]</scope>
    <source>
        <strain evidence="2 3">K2R10-39</strain>
    </source>
</reference>
<protein>
    <recommendedName>
        <fullName evidence="4">Apolipophorin</fullName>
    </recommendedName>
</protein>
<dbReference type="RefSeq" id="WP_119739064.1">
    <property type="nucleotide sequence ID" value="NZ_QYUN01000002.1"/>
</dbReference>
<evidence type="ECO:0000313" key="2">
    <source>
        <dbReference type="EMBL" id="RJG06464.1"/>
    </source>
</evidence>
<keyword evidence="3" id="KW-1185">Reference proteome</keyword>
<organism evidence="2 3">
    <name type="scientific">Noviherbaspirillum cavernae</name>
    <dbReference type="NCBI Taxonomy" id="2320862"/>
    <lineage>
        <taxon>Bacteria</taxon>
        <taxon>Pseudomonadati</taxon>
        <taxon>Pseudomonadota</taxon>
        <taxon>Betaproteobacteria</taxon>
        <taxon>Burkholderiales</taxon>
        <taxon>Oxalobacteraceae</taxon>
        <taxon>Noviherbaspirillum</taxon>
    </lineage>
</organism>
<feature type="chain" id="PRO_5018976456" description="Apolipophorin" evidence="1">
    <location>
        <begin position="23"/>
        <end position="95"/>
    </location>
</feature>
<keyword evidence="1" id="KW-0732">Signal</keyword>
<accession>A0A418X1Y8</accession>
<dbReference type="OrthoDB" id="8550138at2"/>
<sequence>MKNSARSLIALMTAAALTTSLAACQNTEVRAEEKGPAQKAGEHIDKALTKAGDGINRAAEATGNGLNKAADATGKALQKAGEKLQGAANNVQKQD</sequence>